<dbReference type="EMBL" id="CP016893">
    <property type="protein sequence ID" value="AST58725.1"/>
    <property type="molecule type" value="Genomic_DNA"/>
</dbReference>
<comment type="pathway">
    <text evidence="10">Cell wall biogenesis; peptidoglycan biosynthesis.</text>
</comment>
<keyword evidence="4 10" id="KW-0808">Transferase</keyword>
<comment type="function">
    <text evidence="10">Cell wall formation. Catalyzes the transfer of a GlcNAc subunit on undecaprenyl-pyrophosphoryl-MurNAc-pentapeptide (lipid intermediate I) to form undecaprenyl-pyrophosphoryl-MurNAc-(pentapeptide)GlcNAc (lipid intermediate II).</text>
</comment>
<keyword evidence="8 10" id="KW-0131">Cell cycle</keyword>
<evidence type="ECO:0000259" key="11">
    <source>
        <dbReference type="Pfam" id="PF03033"/>
    </source>
</evidence>
<dbReference type="GO" id="GO:0005975">
    <property type="term" value="P:carbohydrate metabolic process"/>
    <property type="evidence" value="ECO:0007669"/>
    <property type="project" value="InterPro"/>
</dbReference>
<keyword evidence="9 10" id="KW-0961">Cell wall biogenesis/degradation</keyword>
<dbReference type="RefSeq" id="WP_013298229.1">
    <property type="nucleotide sequence ID" value="NZ_CP016893.1"/>
</dbReference>
<organism evidence="14 16">
    <name type="scientific">Thermoanaerobacterium thermosaccharolyticum</name>
    <name type="common">Clostridium thermosaccharolyticum</name>
    <dbReference type="NCBI Taxonomy" id="1517"/>
    <lineage>
        <taxon>Bacteria</taxon>
        <taxon>Bacillati</taxon>
        <taxon>Bacillota</taxon>
        <taxon>Clostridia</taxon>
        <taxon>Thermoanaerobacterales</taxon>
        <taxon>Thermoanaerobacteraceae</taxon>
        <taxon>Thermoanaerobacterium</taxon>
    </lineage>
</organism>
<evidence type="ECO:0000256" key="6">
    <source>
        <dbReference type="ARBA" id="ARBA00022984"/>
    </source>
</evidence>
<dbReference type="InterPro" id="IPR004276">
    <property type="entry name" value="GlycoTrans_28_N"/>
</dbReference>
<dbReference type="PANTHER" id="PTHR21015">
    <property type="entry name" value="UDP-N-ACETYLGLUCOSAMINE--N-ACETYLMURAMYL-(PENTAPEPTIDE) PYROPHOSPHORYL-UNDECAPRENOL N-ACETYLGLUCOSAMINE TRANSFERASE 1"/>
    <property type="match status" value="1"/>
</dbReference>
<feature type="domain" description="Glycosyltransferase family 28 N-terminal" evidence="11">
    <location>
        <begin position="4"/>
        <end position="142"/>
    </location>
</feature>
<evidence type="ECO:0000256" key="1">
    <source>
        <dbReference type="ARBA" id="ARBA00022475"/>
    </source>
</evidence>
<dbReference type="InterPro" id="IPR006009">
    <property type="entry name" value="GlcNAc_MurG"/>
</dbReference>
<evidence type="ECO:0000256" key="10">
    <source>
        <dbReference type="HAMAP-Rule" id="MF_00033"/>
    </source>
</evidence>
<feature type="binding site" evidence="10">
    <location>
        <begin position="10"/>
        <end position="12"/>
    </location>
    <ligand>
        <name>UDP-N-acetyl-alpha-D-glucosamine</name>
        <dbReference type="ChEBI" id="CHEBI:57705"/>
    </ligand>
</feature>
<feature type="binding site" evidence="10">
    <location>
        <position position="166"/>
    </location>
    <ligand>
        <name>UDP-N-acetyl-alpha-D-glucosamine</name>
        <dbReference type="ChEBI" id="CHEBI:57705"/>
    </ligand>
</feature>
<comment type="similarity">
    <text evidence="10">Belongs to the glycosyltransferase 28 family. MurG subfamily.</text>
</comment>
<feature type="domain" description="Glycosyl transferase family 28 C-terminal" evidence="12">
    <location>
        <begin position="191"/>
        <end position="355"/>
    </location>
</feature>
<proteinExistence type="inferred from homology"/>
<reference evidence="14 16" key="2">
    <citation type="submission" date="2017-06" db="EMBL/GenBank/DDBJ databases">
        <title>Isolation and characterization of a thermophilic and butanogenic Thermoanaerobacterium thermosaccharolyticum M5 capable of efficient degradation of hemicellulose.</title>
        <authorList>
            <person name="Xin F."/>
            <person name="Jiang Y."/>
        </authorList>
    </citation>
    <scope>NUCLEOTIDE SEQUENCE [LARGE SCALE GENOMIC DNA]</scope>
    <source>
        <strain evidence="14 16">M5</strain>
    </source>
</reference>
<dbReference type="GO" id="GO:0005886">
    <property type="term" value="C:plasma membrane"/>
    <property type="evidence" value="ECO:0007669"/>
    <property type="project" value="UniProtKB-SubCell"/>
</dbReference>
<name>A0A231VI02_THETR</name>
<evidence type="ECO:0000256" key="4">
    <source>
        <dbReference type="ARBA" id="ARBA00022679"/>
    </source>
</evidence>
<dbReference type="EMBL" id="NKHD01000019">
    <property type="protein sequence ID" value="OXT07835.1"/>
    <property type="molecule type" value="Genomic_DNA"/>
</dbReference>
<dbReference type="NCBIfam" id="TIGR01133">
    <property type="entry name" value="murG"/>
    <property type="match status" value="1"/>
</dbReference>
<gene>
    <name evidence="10 14" type="primary">murG</name>
    <name evidence="14" type="ORF">CE561_06280</name>
    <name evidence="13" type="ORF">Thert_02923</name>
</gene>
<dbReference type="GO" id="GO:0071555">
    <property type="term" value="P:cell wall organization"/>
    <property type="evidence" value="ECO:0007669"/>
    <property type="project" value="UniProtKB-KW"/>
</dbReference>
<keyword evidence="2 10" id="KW-0132">Cell division</keyword>
<evidence type="ECO:0000259" key="12">
    <source>
        <dbReference type="Pfam" id="PF04101"/>
    </source>
</evidence>
<comment type="subcellular location">
    <subcellularLocation>
        <location evidence="10">Cell membrane</location>
        <topology evidence="10">Peripheral membrane protein</topology>
        <orientation evidence="10">Cytoplasmic side</orientation>
    </subcellularLocation>
</comment>
<comment type="caution">
    <text evidence="10">Lacks conserved residue(s) required for the propagation of feature annotation.</text>
</comment>
<evidence type="ECO:0000313" key="13">
    <source>
        <dbReference type="EMBL" id="AST58725.1"/>
    </source>
</evidence>
<dbReference type="Proteomes" id="UP000215301">
    <property type="component" value="Unassembled WGS sequence"/>
</dbReference>
<dbReference type="PANTHER" id="PTHR21015:SF22">
    <property type="entry name" value="GLYCOSYLTRANSFERASE"/>
    <property type="match status" value="1"/>
</dbReference>
<dbReference type="OMA" id="AADMMLC"/>
<dbReference type="GO" id="GO:0009252">
    <property type="term" value="P:peptidoglycan biosynthetic process"/>
    <property type="evidence" value="ECO:0007669"/>
    <property type="project" value="UniProtKB-UniRule"/>
</dbReference>
<reference evidence="13 15" key="1">
    <citation type="submission" date="2016-08" db="EMBL/GenBank/DDBJ databases">
        <title>A novel genetic cassette of butanologenic Thermoanaerobacterium thermosaccharolyticum that directly convert cellulose to butanol.</title>
        <authorList>
            <person name="Li T."/>
            <person name="He J."/>
        </authorList>
    </citation>
    <scope>NUCLEOTIDE SEQUENCE [LARGE SCALE GENOMIC DNA]</scope>
    <source>
        <strain evidence="13 15">TG57</strain>
    </source>
</reference>
<dbReference type="GeneID" id="93864588"/>
<protein>
    <recommendedName>
        <fullName evidence="10">UDP-N-acetylglucosamine--N-acetylmuramyl-(pentapeptide) pyrophosphoryl-undecaprenol N-acetylglucosamine transferase</fullName>
        <ecNumber evidence="10">2.4.1.227</ecNumber>
    </recommendedName>
    <alternativeName>
        <fullName evidence="10">Undecaprenyl-PP-MurNAc-pentapeptide-UDPGlcNAc GlcNAc transferase</fullName>
    </alternativeName>
</protein>
<dbReference type="Pfam" id="PF03033">
    <property type="entry name" value="Glyco_transf_28"/>
    <property type="match status" value="1"/>
</dbReference>
<sequence>MRYLLTGGGTGGHIYPAVAIANEIKRNEKDAEILFVGTEKGLEKELVPKSGFELKTIRVKGFKRKLSLDTLRTIKIAFDGLIDAKKIIDEYKPDIVIGTGGYVCGPVVMIAALKHIPTLIHEQNAFPGLTNRILSRFVDIIATAFDDSKKYFRNKDNVYVTGNPVRMEILGANKVQAFKKLGLEPGKKVVVSVGGSRGAAKINEYMIELIKRVDDDFQILMITGKNQYDTVIKMIKDYDIKIGKNIKIIPYCYDMGDVYAVADIMVCRAGAITLAELLATSTASILIPSPNVTHNHQEYNARVLEKNGAAIAILERELNGDILYDKVSSILKDPVVLERMKSNAKKLSKIDATKEIYKLINDLK</sequence>
<feature type="binding site" evidence="10">
    <location>
        <position position="124"/>
    </location>
    <ligand>
        <name>UDP-N-acetyl-alpha-D-glucosamine</name>
        <dbReference type="ChEBI" id="CHEBI:57705"/>
    </ligand>
</feature>
<keyword evidence="6 10" id="KW-0573">Peptidoglycan synthesis</keyword>
<dbReference type="Gene3D" id="3.40.50.2000">
    <property type="entry name" value="Glycogen Phosphorylase B"/>
    <property type="match status" value="2"/>
</dbReference>
<evidence type="ECO:0000256" key="3">
    <source>
        <dbReference type="ARBA" id="ARBA00022676"/>
    </source>
</evidence>
<dbReference type="GO" id="GO:0008360">
    <property type="term" value="P:regulation of cell shape"/>
    <property type="evidence" value="ECO:0007669"/>
    <property type="project" value="UniProtKB-KW"/>
</dbReference>
<dbReference type="Pfam" id="PF04101">
    <property type="entry name" value="Glyco_tran_28_C"/>
    <property type="match status" value="1"/>
</dbReference>
<evidence type="ECO:0000313" key="14">
    <source>
        <dbReference type="EMBL" id="OXT07835.1"/>
    </source>
</evidence>
<dbReference type="InterPro" id="IPR007235">
    <property type="entry name" value="Glyco_trans_28_C"/>
</dbReference>
<feature type="binding site" evidence="10">
    <location>
        <position position="196"/>
    </location>
    <ligand>
        <name>UDP-N-acetyl-alpha-D-glucosamine</name>
        <dbReference type="ChEBI" id="CHEBI:57705"/>
    </ligand>
</feature>
<dbReference type="AlphaFoldDB" id="A0A231VI02"/>
<keyword evidence="5 10" id="KW-0133">Cell shape</keyword>
<feature type="binding site" evidence="10">
    <location>
        <position position="297"/>
    </location>
    <ligand>
        <name>UDP-N-acetyl-alpha-D-glucosamine</name>
        <dbReference type="ChEBI" id="CHEBI:57705"/>
    </ligand>
</feature>
<keyword evidence="3 10" id="KW-0328">Glycosyltransferase</keyword>
<dbReference type="UniPathway" id="UPA00219"/>
<evidence type="ECO:0000256" key="8">
    <source>
        <dbReference type="ARBA" id="ARBA00023306"/>
    </source>
</evidence>
<dbReference type="CDD" id="cd03785">
    <property type="entry name" value="GT28_MurG"/>
    <property type="match status" value="1"/>
</dbReference>
<keyword evidence="1 10" id="KW-1003">Cell membrane</keyword>
<evidence type="ECO:0000256" key="2">
    <source>
        <dbReference type="ARBA" id="ARBA00022618"/>
    </source>
</evidence>
<keyword evidence="7 10" id="KW-0472">Membrane</keyword>
<evidence type="ECO:0000256" key="9">
    <source>
        <dbReference type="ARBA" id="ARBA00023316"/>
    </source>
</evidence>
<dbReference type="SUPFAM" id="SSF53756">
    <property type="entry name" value="UDP-Glycosyltransferase/glycogen phosphorylase"/>
    <property type="match status" value="1"/>
</dbReference>
<evidence type="ECO:0000256" key="5">
    <source>
        <dbReference type="ARBA" id="ARBA00022960"/>
    </source>
</evidence>
<dbReference type="HAMAP" id="MF_00033">
    <property type="entry name" value="MurG"/>
    <property type="match status" value="1"/>
</dbReference>
<accession>A0A231VI02</accession>
<dbReference type="EC" id="2.4.1.227" evidence="10"/>
<dbReference type="Proteomes" id="UP000214975">
    <property type="component" value="Chromosome"/>
</dbReference>
<comment type="catalytic activity">
    <reaction evidence="10">
        <text>di-trans,octa-cis-undecaprenyl diphospho-N-acetyl-alpha-D-muramoyl-L-alanyl-D-glutamyl-meso-2,6-diaminopimeloyl-D-alanyl-D-alanine + UDP-N-acetyl-alpha-D-glucosamine = di-trans,octa-cis-undecaprenyl diphospho-[N-acetyl-alpha-D-glucosaminyl-(1-&gt;4)]-N-acetyl-alpha-D-muramoyl-L-alanyl-D-glutamyl-meso-2,6-diaminopimeloyl-D-alanyl-D-alanine + UDP + H(+)</text>
        <dbReference type="Rhea" id="RHEA:31227"/>
        <dbReference type="ChEBI" id="CHEBI:15378"/>
        <dbReference type="ChEBI" id="CHEBI:57705"/>
        <dbReference type="ChEBI" id="CHEBI:58223"/>
        <dbReference type="ChEBI" id="CHEBI:61387"/>
        <dbReference type="ChEBI" id="CHEBI:61388"/>
        <dbReference type="EC" id="2.4.1.227"/>
    </reaction>
</comment>
<evidence type="ECO:0000313" key="15">
    <source>
        <dbReference type="Proteomes" id="UP000214975"/>
    </source>
</evidence>
<dbReference type="GO" id="GO:0051301">
    <property type="term" value="P:cell division"/>
    <property type="evidence" value="ECO:0007669"/>
    <property type="project" value="UniProtKB-KW"/>
</dbReference>
<evidence type="ECO:0000313" key="16">
    <source>
        <dbReference type="Proteomes" id="UP000215301"/>
    </source>
</evidence>
<evidence type="ECO:0000256" key="7">
    <source>
        <dbReference type="ARBA" id="ARBA00023136"/>
    </source>
</evidence>
<dbReference type="GO" id="GO:0050511">
    <property type="term" value="F:undecaprenyldiphospho-muramoylpentapeptide beta-N-acetylglucosaminyltransferase activity"/>
    <property type="evidence" value="ECO:0007669"/>
    <property type="project" value="UniProtKB-UniRule"/>
</dbReference>